<dbReference type="Proteomes" id="UP000016540">
    <property type="component" value="Unassembled WGS sequence"/>
</dbReference>
<dbReference type="HOGENOM" id="CLU_025996_4_4_6"/>
<dbReference type="RefSeq" id="WP_012136243.1">
    <property type="nucleotide sequence ID" value="NZ_KE007306.1"/>
</dbReference>
<dbReference type="AlphaFoldDB" id="R8B5P7"/>
<dbReference type="Pfam" id="PF00535">
    <property type="entry name" value="Glycos_transf_2"/>
    <property type="match status" value="1"/>
</dbReference>
<dbReference type="GO" id="GO:0016758">
    <property type="term" value="F:hexosyltransferase activity"/>
    <property type="evidence" value="ECO:0007669"/>
    <property type="project" value="UniProtKB-ARBA"/>
</dbReference>
<dbReference type="EMBL" id="ASAD01000003">
    <property type="protein sequence ID" value="EON93917.1"/>
    <property type="molecule type" value="Genomic_DNA"/>
</dbReference>
<accession>R8B5P7</accession>
<dbReference type="SUPFAM" id="SSF53448">
    <property type="entry name" value="Nucleotide-diphospho-sugar transferases"/>
    <property type="match status" value="1"/>
</dbReference>
<proteinExistence type="predicted"/>
<dbReference type="InterPro" id="IPR029044">
    <property type="entry name" value="Nucleotide-diphossugar_trans"/>
</dbReference>
<dbReference type="eggNOG" id="COG0463">
    <property type="taxonomic scope" value="Bacteria"/>
</dbReference>
<dbReference type="InterPro" id="IPR001173">
    <property type="entry name" value="Glyco_trans_2-like"/>
</dbReference>
<dbReference type="PANTHER" id="PTHR22916:SF3">
    <property type="entry name" value="UDP-GLCNAC:BETAGAL BETA-1,3-N-ACETYLGLUCOSAMINYLTRANSFERASE-LIKE PROTEIN 1"/>
    <property type="match status" value="1"/>
</dbReference>
<dbReference type="STRING" id="1318628.MARLIPOL_01270"/>
<organism evidence="2 3">
    <name type="scientific">Marinobacter lipolyticus SM19</name>
    <dbReference type="NCBI Taxonomy" id="1318628"/>
    <lineage>
        <taxon>Bacteria</taxon>
        <taxon>Pseudomonadati</taxon>
        <taxon>Pseudomonadota</taxon>
        <taxon>Gammaproteobacteria</taxon>
        <taxon>Pseudomonadales</taxon>
        <taxon>Marinobacteraceae</taxon>
        <taxon>Marinobacter</taxon>
    </lineage>
</organism>
<name>R8B5P7_9GAMM</name>
<evidence type="ECO:0000313" key="3">
    <source>
        <dbReference type="Proteomes" id="UP000016540"/>
    </source>
</evidence>
<feature type="domain" description="Glycosyltransferase 2-like" evidence="1">
    <location>
        <begin position="14"/>
        <end position="131"/>
    </location>
</feature>
<reference evidence="2 3" key="1">
    <citation type="journal article" date="2013" name="Genome Announc.">
        <title>Draft Genome Sequence of the Moderately Halophilic Bacterium Marinobacter lipolyticus Strain SM19.</title>
        <authorList>
            <person name="Papke R.T."/>
            <person name="de la Haba R.R."/>
            <person name="Infante-Dominguez C."/>
            <person name="Perez D."/>
            <person name="Sanchez-Porro C."/>
            <person name="Lapierre P."/>
            <person name="Ventosa A."/>
        </authorList>
    </citation>
    <scope>NUCLEOTIDE SEQUENCE [LARGE SCALE GENOMIC DNA]</scope>
    <source>
        <strain evidence="2 3">SM19</strain>
    </source>
</reference>
<dbReference type="Gene3D" id="3.90.550.10">
    <property type="entry name" value="Spore Coat Polysaccharide Biosynthesis Protein SpsA, Chain A"/>
    <property type="match status" value="1"/>
</dbReference>
<dbReference type="PANTHER" id="PTHR22916">
    <property type="entry name" value="GLYCOSYLTRANSFERASE"/>
    <property type="match status" value="1"/>
</dbReference>
<dbReference type="PATRIC" id="fig|1318628.3.peg.250"/>
<keyword evidence="3" id="KW-1185">Reference proteome</keyword>
<evidence type="ECO:0000259" key="1">
    <source>
        <dbReference type="Pfam" id="PF00535"/>
    </source>
</evidence>
<comment type="caution">
    <text evidence="2">The sequence shown here is derived from an EMBL/GenBank/DDBJ whole genome shotgun (WGS) entry which is preliminary data.</text>
</comment>
<gene>
    <name evidence="2" type="ORF">MARLIPOL_01270</name>
</gene>
<sequence>MREWEGDLEMPLVSIVCHTYNHKEFVENALNGFLMQETTFPFEIIIHDDASIDGTQEIIKQYQERYPSIIKPIFQEANIFRIGHRPTMYSFPAANGKYIAFCEGDDYWIDRYKVQKQTAFLEDNLDTVICYTDSTPFADGAVVDMDFGGARRDLSATELQKGPAIYTLTVCFRNVLDNPPELALVRYGDKFMWSRLGKYGKGKFLAEIQPSLYRVHSGGVHSSSSAVEKNMMYFQTYTAMAAYYKRLGEDELYQYFVGKLKNKVYSSDGISQKLIKFLVPISELLRKLKRFLLNQ</sequence>
<evidence type="ECO:0000313" key="2">
    <source>
        <dbReference type="EMBL" id="EON93917.1"/>
    </source>
</evidence>
<protein>
    <submittedName>
        <fullName evidence="2">Glycosyl transferase family protein</fullName>
    </submittedName>
</protein>
<keyword evidence="2" id="KW-0808">Transferase</keyword>